<feature type="compositionally biased region" description="Basic and acidic residues" evidence="1">
    <location>
        <begin position="701"/>
        <end position="721"/>
    </location>
</feature>
<accession>A0AAN6UES6</accession>
<dbReference type="EMBL" id="MU853426">
    <property type="protein sequence ID" value="KAK4131291.1"/>
    <property type="molecule type" value="Genomic_DNA"/>
</dbReference>
<feature type="region of interest" description="Disordered" evidence="1">
    <location>
        <begin position="474"/>
        <end position="535"/>
    </location>
</feature>
<feature type="compositionally biased region" description="Basic residues" evidence="1">
    <location>
        <begin position="685"/>
        <end position="700"/>
    </location>
</feature>
<evidence type="ECO:0000256" key="1">
    <source>
        <dbReference type="SAM" id="MobiDB-lite"/>
    </source>
</evidence>
<feature type="compositionally biased region" description="Low complexity" evidence="1">
    <location>
        <begin position="522"/>
        <end position="535"/>
    </location>
</feature>
<dbReference type="PANTHER" id="PTHR33840:SF2">
    <property type="entry name" value="TLE1 PHOSPHOLIPASE DOMAIN-CONTAINING PROTEIN"/>
    <property type="match status" value="1"/>
</dbReference>
<feature type="domain" description="T6SS Phospholipase effector Tle1-like catalytic" evidence="2">
    <location>
        <begin position="58"/>
        <end position="442"/>
    </location>
</feature>
<organism evidence="3 4">
    <name type="scientific">Trichocladium antarcticum</name>
    <dbReference type="NCBI Taxonomy" id="1450529"/>
    <lineage>
        <taxon>Eukaryota</taxon>
        <taxon>Fungi</taxon>
        <taxon>Dikarya</taxon>
        <taxon>Ascomycota</taxon>
        <taxon>Pezizomycotina</taxon>
        <taxon>Sordariomycetes</taxon>
        <taxon>Sordariomycetidae</taxon>
        <taxon>Sordariales</taxon>
        <taxon>Chaetomiaceae</taxon>
        <taxon>Trichocladium</taxon>
    </lineage>
</organism>
<feature type="compositionally biased region" description="Polar residues" evidence="1">
    <location>
        <begin position="503"/>
        <end position="516"/>
    </location>
</feature>
<name>A0AAN6UES6_9PEZI</name>
<reference evidence="3" key="2">
    <citation type="submission" date="2023-05" db="EMBL/GenBank/DDBJ databases">
        <authorList>
            <consortium name="Lawrence Berkeley National Laboratory"/>
            <person name="Steindorff A."/>
            <person name="Hensen N."/>
            <person name="Bonometti L."/>
            <person name="Westerberg I."/>
            <person name="Brannstrom I.O."/>
            <person name="Guillou S."/>
            <person name="Cros-Aarteil S."/>
            <person name="Calhoun S."/>
            <person name="Haridas S."/>
            <person name="Kuo A."/>
            <person name="Mondo S."/>
            <person name="Pangilinan J."/>
            <person name="Riley R."/>
            <person name="Labutti K."/>
            <person name="Andreopoulos B."/>
            <person name="Lipzen A."/>
            <person name="Chen C."/>
            <person name="Yanf M."/>
            <person name="Daum C."/>
            <person name="Ng V."/>
            <person name="Clum A."/>
            <person name="Ohm R."/>
            <person name="Martin F."/>
            <person name="Silar P."/>
            <person name="Natvig D."/>
            <person name="Lalanne C."/>
            <person name="Gautier V."/>
            <person name="Ament-Velasquez S.L."/>
            <person name="Kruys A."/>
            <person name="Hutchinson M.I."/>
            <person name="Powell A.J."/>
            <person name="Barry K."/>
            <person name="Miller A.N."/>
            <person name="Grigoriev I.V."/>
            <person name="Debuchy R."/>
            <person name="Gladieux P."/>
            <person name="Thoren M.H."/>
            <person name="Johannesson H."/>
        </authorList>
    </citation>
    <scope>NUCLEOTIDE SEQUENCE</scope>
    <source>
        <strain evidence="3">CBS 123565</strain>
    </source>
</reference>
<feature type="region of interest" description="Disordered" evidence="1">
    <location>
        <begin position="316"/>
        <end position="391"/>
    </location>
</feature>
<dbReference type="PANTHER" id="PTHR33840">
    <property type="match status" value="1"/>
</dbReference>
<gene>
    <name evidence="3" type="ORF">BT67DRAFT_409115</name>
</gene>
<protein>
    <recommendedName>
        <fullName evidence="2">T6SS Phospholipase effector Tle1-like catalytic domain-containing protein</fullName>
    </recommendedName>
</protein>
<evidence type="ECO:0000313" key="4">
    <source>
        <dbReference type="Proteomes" id="UP001304895"/>
    </source>
</evidence>
<comment type="caution">
    <text evidence="3">The sequence shown here is derived from an EMBL/GenBank/DDBJ whole genome shotgun (WGS) entry which is preliminary data.</text>
</comment>
<sequence length="721" mass="80735">MMDKFHLASGGQESHTRSSSPDSHIDWHEGFFSTYLPSRPATAMAGEKHVHGPHRAPRKIVLCFDGTGNKFHGDDSDSNILKIFRMLDRTASDQYHYYQPGIGTYVVSKSLSHTSTAAKIKSWYMKAKDSAIGSSFDQHVVGGYRFLMRFYNPGDEIFIFGFSRGAYIARFLAEMLDYVGLLSHGNEEMVVFAWKAFSSWQSRQADKTPEGLKKKKEMYTFLRGFRETFSRPVRRIRFLGLFDTVNSVPQFEAAWMERSKFPYTARTSAKVIRHAVAIDERRAKFRQDLIYETGCGKRAKERNTAQKKMHELHDKYRRRFSVAPDEVPNGNGQEGERGRRGTLSVPEDPAPYRARSHSSRRMSMATPSARQSVHDDGKSEISIAPHPHDEDVDSVAESADETDQDIDEVWFAGGHADIGGGWEMLPDSKAASHVPLAWMVHEAMRAGLNFDPDRVREMGCVEALHEFCTTSAVDGADKPPAPNGAKARDSAETPPIPPIMVRSDTTSTPELFQQPSFGDPFSAADATTESDSSTSDAPLTFTDIMHKAHTALIHDSLEFGSGLGWSSVMAWKVMEYLPFRRMDLKEDGSWKPIRWPLPCGEVRDIPENARIHGSVIRRMQQEEKYRPGNLIIGGGGRGVRTAAAEHGIGDWVCVAREGCPIGEVWVRRSALERQKEGREENGKVKNGKAKSGKEKKRKEKNGKEKKVKEKNGKETMGKGNG</sequence>
<reference evidence="3" key="1">
    <citation type="journal article" date="2023" name="Mol. Phylogenet. Evol.">
        <title>Genome-scale phylogeny and comparative genomics of the fungal order Sordariales.</title>
        <authorList>
            <person name="Hensen N."/>
            <person name="Bonometti L."/>
            <person name="Westerberg I."/>
            <person name="Brannstrom I.O."/>
            <person name="Guillou S."/>
            <person name="Cros-Aarteil S."/>
            <person name="Calhoun S."/>
            <person name="Haridas S."/>
            <person name="Kuo A."/>
            <person name="Mondo S."/>
            <person name="Pangilinan J."/>
            <person name="Riley R."/>
            <person name="LaButti K."/>
            <person name="Andreopoulos B."/>
            <person name="Lipzen A."/>
            <person name="Chen C."/>
            <person name="Yan M."/>
            <person name="Daum C."/>
            <person name="Ng V."/>
            <person name="Clum A."/>
            <person name="Steindorff A."/>
            <person name="Ohm R.A."/>
            <person name="Martin F."/>
            <person name="Silar P."/>
            <person name="Natvig D.O."/>
            <person name="Lalanne C."/>
            <person name="Gautier V."/>
            <person name="Ament-Velasquez S.L."/>
            <person name="Kruys A."/>
            <person name="Hutchinson M.I."/>
            <person name="Powell A.J."/>
            <person name="Barry K."/>
            <person name="Miller A.N."/>
            <person name="Grigoriev I.V."/>
            <person name="Debuchy R."/>
            <person name="Gladieux P."/>
            <person name="Hiltunen Thoren M."/>
            <person name="Johannesson H."/>
        </authorList>
    </citation>
    <scope>NUCLEOTIDE SEQUENCE</scope>
    <source>
        <strain evidence="3">CBS 123565</strain>
    </source>
</reference>
<keyword evidence="4" id="KW-1185">Reference proteome</keyword>
<dbReference type="Proteomes" id="UP001304895">
    <property type="component" value="Unassembled WGS sequence"/>
</dbReference>
<feature type="compositionally biased region" description="Polar residues" evidence="1">
    <location>
        <begin position="11"/>
        <end position="22"/>
    </location>
</feature>
<feature type="region of interest" description="Disordered" evidence="1">
    <location>
        <begin position="673"/>
        <end position="721"/>
    </location>
</feature>
<feature type="compositionally biased region" description="Basic and acidic residues" evidence="1">
    <location>
        <begin position="673"/>
        <end position="683"/>
    </location>
</feature>
<evidence type="ECO:0000259" key="2">
    <source>
        <dbReference type="Pfam" id="PF09994"/>
    </source>
</evidence>
<feature type="region of interest" description="Disordered" evidence="1">
    <location>
        <begin position="1"/>
        <end position="23"/>
    </location>
</feature>
<proteinExistence type="predicted"/>
<evidence type="ECO:0000313" key="3">
    <source>
        <dbReference type="EMBL" id="KAK4131291.1"/>
    </source>
</evidence>
<dbReference type="Pfam" id="PF09994">
    <property type="entry name" value="T6SS_Tle1-like_cat"/>
    <property type="match status" value="1"/>
</dbReference>
<dbReference type="AlphaFoldDB" id="A0AAN6UES6"/>
<dbReference type="InterPro" id="IPR018712">
    <property type="entry name" value="Tle1-like_cat"/>
</dbReference>